<evidence type="ECO:0000256" key="11">
    <source>
        <dbReference type="ARBA" id="ARBA00023157"/>
    </source>
</evidence>
<dbReference type="InterPro" id="IPR013128">
    <property type="entry name" value="Peptidase_C1A"/>
</dbReference>
<comment type="function">
    <text evidence="18">Thiol protease. Has dipeptidylpeptidase activity. Active against a broad range of dipeptide substrates composed of both polar and hydrophobic amino acids. Proline cannot occupy the P1 position and arginine cannot occupy the P2 position of the substrate. Can act as both an exopeptidase and endopeptidase. Activates serine proteases such as elastase, cathepsin G and granzymes A and B.</text>
</comment>
<evidence type="ECO:0000256" key="16">
    <source>
        <dbReference type="ARBA" id="ARBA00030778"/>
    </source>
</evidence>
<gene>
    <name evidence="22" type="primary">LOC109475624</name>
</gene>
<evidence type="ECO:0000256" key="7">
    <source>
        <dbReference type="ARBA" id="ARBA00022670"/>
    </source>
</evidence>
<feature type="chain" id="PRO_5027865341" description="Dipeptidyl peptidase 1" evidence="19">
    <location>
        <begin position="23"/>
        <end position="470"/>
    </location>
</feature>
<evidence type="ECO:0000256" key="4">
    <source>
        <dbReference type="ARBA" id="ARBA00011610"/>
    </source>
</evidence>
<evidence type="ECO:0000256" key="12">
    <source>
        <dbReference type="ARBA" id="ARBA00023180"/>
    </source>
</evidence>
<evidence type="ECO:0000256" key="5">
    <source>
        <dbReference type="ARBA" id="ARBA00012059"/>
    </source>
</evidence>
<evidence type="ECO:0000256" key="1">
    <source>
        <dbReference type="ARBA" id="ARBA00000738"/>
    </source>
</evidence>
<dbReference type="PRINTS" id="PR00705">
    <property type="entry name" value="PAPAIN"/>
</dbReference>
<dbReference type="GO" id="GO:0006508">
    <property type="term" value="P:proteolysis"/>
    <property type="evidence" value="ECO:0007669"/>
    <property type="project" value="UniProtKB-KW"/>
</dbReference>
<evidence type="ECO:0000256" key="10">
    <source>
        <dbReference type="ARBA" id="ARBA00023145"/>
    </source>
</evidence>
<dbReference type="FunFam" id="2.40.128.80:FF:000003">
    <property type="entry name" value="Cathepsin C"/>
    <property type="match status" value="1"/>
</dbReference>
<feature type="domain" description="Peptidase C1A papain C-terminal" evidence="20">
    <location>
        <begin position="237"/>
        <end position="464"/>
    </location>
</feature>
<dbReference type="PROSITE" id="PS00640">
    <property type="entry name" value="THIOL_PROTEASE_ASN"/>
    <property type="match status" value="1"/>
</dbReference>
<dbReference type="InterPro" id="IPR036496">
    <property type="entry name" value="CathepsinC_exc_dom_sf"/>
</dbReference>
<evidence type="ECO:0000313" key="22">
    <source>
        <dbReference type="RefSeq" id="XP_019631920.1"/>
    </source>
</evidence>
<dbReference type="SMART" id="SM00645">
    <property type="entry name" value="Pept_C1"/>
    <property type="match status" value="1"/>
</dbReference>
<dbReference type="InterPro" id="IPR039412">
    <property type="entry name" value="CatC"/>
</dbReference>
<evidence type="ECO:0000256" key="15">
    <source>
        <dbReference type="ARBA" id="ARBA00029779"/>
    </source>
</evidence>
<comment type="similarity">
    <text evidence="3">Belongs to the peptidase C1 family.</text>
</comment>
<accession>A0A6P4YR51</accession>
<comment type="cofactor">
    <cofactor evidence="2">
        <name>chloride</name>
        <dbReference type="ChEBI" id="CHEBI:17996"/>
    </cofactor>
</comment>
<dbReference type="PANTHER" id="PTHR12411">
    <property type="entry name" value="CYSTEINE PROTEASE FAMILY C1-RELATED"/>
    <property type="match status" value="1"/>
</dbReference>
<keyword evidence="7" id="KW-0645">Protease</keyword>
<evidence type="ECO:0000256" key="17">
    <source>
        <dbReference type="ARBA" id="ARBA00032961"/>
    </source>
</evidence>
<evidence type="ECO:0000256" key="19">
    <source>
        <dbReference type="SAM" id="SignalP"/>
    </source>
</evidence>
<keyword evidence="11" id="KW-1015">Disulfide bond</keyword>
<evidence type="ECO:0000256" key="9">
    <source>
        <dbReference type="ARBA" id="ARBA00022807"/>
    </source>
</evidence>
<evidence type="ECO:0000256" key="13">
    <source>
        <dbReference type="ARBA" id="ARBA00023214"/>
    </source>
</evidence>
<dbReference type="Pfam" id="PF00112">
    <property type="entry name" value="Peptidase_C1"/>
    <property type="match status" value="1"/>
</dbReference>
<dbReference type="InterPro" id="IPR000668">
    <property type="entry name" value="Peptidase_C1A_C"/>
</dbReference>
<dbReference type="GO" id="GO:0008239">
    <property type="term" value="F:dipeptidyl-peptidase activity"/>
    <property type="evidence" value="ECO:0007669"/>
    <property type="project" value="UniProtKB-EC"/>
</dbReference>
<dbReference type="InterPro" id="IPR038765">
    <property type="entry name" value="Papain-like_cys_pep_sf"/>
</dbReference>
<evidence type="ECO:0000256" key="18">
    <source>
        <dbReference type="ARBA" id="ARBA00045556"/>
    </source>
</evidence>
<comment type="subunit">
    <text evidence="4">Tetramer of heterotrimers consisting of exclusion domain, heavy- and light chains.</text>
</comment>
<dbReference type="GO" id="GO:0008234">
    <property type="term" value="F:cysteine-type peptidase activity"/>
    <property type="evidence" value="ECO:0007669"/>
    <property type="project" value="UniProtKB-KW"/>
</dbReference>
<organism evidence="21 22">
    <name type="scientific">Branchiostoma belcheri</name>
    <name type="common">Amphioxus</name>
    <dbReference type="NCBI Taxonomy" id="7741"/>
    <lineage>
        <taxon>Eukaryota</taxon>
        <taxon>Metazoa</taxon>
        <taxon>Chordata</taxon>
        <taxon>Cephalochordata</taxon>
        <taxon>Leptocardii</taxon>
        <taxon>Amphioxiformes</taxon>
        <taxon>Branchiostomatidae</taxon>
        <taxon>Branchiostoma</taxon>
    </lineage>
</organism>
<keyword evidence="21" id="KW-1185">Reference proteome</keyword>
<dbReference type="Gene3D" id="3.90.70.10">
    <property type="entry name" value="Cysteine proteinases"/>
    <property type="match status" value="1"/>
</dbReference>
<keyword evidence="8" id="KW-0378">Hydrolase</keyword>
<evidence type="ECO:0000256" key="6">
    <source>
        <dbReference type="ARBA" id="ARBA00014709"/>
    </source>
</evidence>
<keyword evidence="12" id="KW-0325">Glycoprotein</keyword>
<evidence type="ECO:0000256" key="2">
    <source>
        <dbReference type="ARBA" id="ARBA00001923"/>
    </source>
</evidence>
<dbReference type="InterPro" id="IPR025661">
    <property type="entry name" value="Pept_asp_AS"/>
</dbReference>
<dbReference type="EC" id="3.4.14.1" evidence="5"/>
<reference evidence="22" key="1">
    <citation type="submission" date="2025-08" db="UniProtKB">
        <authorList>
            <consortium name="RefSeq"/>
        </authorList>
    </citation>
    <scope>IDENTIFICATION</scope>
    <source>
        <tissue evidence="22">Gonad</tissue>
    </source>
</reference>
<evidence type="ECO:0000313" key="21">
    <source>
        <dbReference type="Proteomes" id="UP000515135"/>
    </source>
</evidence>
<proteinExistence type="inferred from homology"/>
<name>A0A6P4YR51_BRABE</name>
<dbReference type="OrthoDB" id="3789175at2759"/>
<keyword evidence="19" id="KW-0732">Signal</keyword>
<dbReference type="Pfam" id="PF08773">
    <property type="entry name" value="CathepsinC_exc"/>
    <property type="match status" value="1"/>
</dbReference>
<dbReference type="SUPFAM" id="SSF54001">
    <property type="entry name" value="Cysteine proteinases"/>
    <property type="match status" value="1"/>
</dbReference>
<evidence type="ECO:0000256" key="3">
    <source>
        <dbReference type="ARBA" id="ARBA00008455"/>
    </source>
</evidence>
<dbReference type="Gene3D" id="2.40.128.80">
    <property type="entry name" value="Cathepsin C, exclusion domain"/>
    <property type="match status" value="1"/>
</dbReference>
<dbReference type="GeneID" id="109475624"/>
<evidence type="ECO:0000256" key="8">
    <source>
        <dbReference type="ARBA" id="ARBA00022801"/>
    </source>
</evidence>
<keyword evidence="13" id="KW-0868">Chloride</keyword>
<evidence type="ECO:0000256" key="14">
    <source>
        <dbReference type="ARBA" id="ARBA00029762"/>
    </source>
</evidence>
<dbReference type="RefSeq" id="XP_019631920.1">
    <property type="nucleotide sequence ID" value="XM_019776361.1"/>
</dbReference>
<dbReference type="InterPro" id="IPR000169">
    <property type="entry name" value="Pept_cys_AS"/>
</dbReference>
<keyword evidence="9" id="KW-0788">Thiol protease</keyword>
<dbReference type="AlphaFoldDB" id="A0A6P4YR51"/>
<protein>
    <recommendedName>
        <fullName evidence="6">Dipeptidyl peptidase 1</fullName>
        <ecNumber evidence="5">3.4.14.1</ecNumber>
    </recommendedName>
    <alternativeName>
        <fullName evidence="15">Cathepsin C</fullName>
    </alternativeName>
    <alternativeName>
        <fullName evidence="14">Cathepsin J</fullName>
    </alternativeName>
    <alternativeName>
        <fullName evidence="17">Dipeptidyl peptidase I</fullName>
    </alternativeName>
    <alternativeName>
        <fullName evidence="16">Dipeptidyl transferase</fullName>
    </alternativeName>
</protein>
<feature type="signal peptide" evidence="19">
    <location>
        <begin position="1"/>
        <end position="22"/>
    </location>
</feature>
<keyword evidence="10" id="KW-0865">Zymogen</keyword>
<dbReference type="PROSITE" id="PS00139">
    <property type="entry name" value="THIOL_PROTEASE_CYS"/>
    <property type="match status" value="1"/>
</dbReference>
<comment type="catalytic activity">
    <reaction evidence="1">
        <text>Release of an N-terminal dipeptide, Xaa-Yaa-|-Zaa-, except when Xaa is Arg or Lys, or Yaa or Zaa is Pro.</text>
        <dbReference type="EC" id="3.4.14.1"/>
    </reaction>
</comment>
<dbReference type="InterPro" id="IPR014882">
    <property type="entry name" value="CathepsinC_exc"/>
</dbReference>
<dbReference type="CDD" id="cd02621">
    <property type="entry name" value="Peptidase_C1A_CathepsinC"/>
    <property type="match status" value="1"/>
</dbReference>
<evidence type="ECO:0000259" key="20">
    <source>
        <dbReference type="SMART" id="SM00645"/>
    </source>
</evidence>
<dbReference type="Proteomes" id="UP000515135">
    <property type="component" value="Unplaced"/>
</dbReference>
<dbReference type="SUPFAM" id="SSF75001">
    <property type="entry name" value="Dipeptidyl peptidase I (cathepsin C), exclusion domain"/>
    <property type="match status" value="1"/>
</dbReference>
<dbReference type="FunFam" id="3.90.70.10:FF:000062">
    <property type="entry name" value="Dipeptidyl peptidase 1"/>
    <property type="match status" value="1"/>
</dbReference>
<sequence>MAWGKLWTFCGVAVLLVPLAVADTPANCTYADMLGTWVFSVSQGGNDKTLDCTDPGPATNNITVQFSHFSTATVMSSGGYTFDVNGYWTLIYNQGFEFRVLNRKFFAFFKWTGEGKNATSMCNEIMPGWSHDVLGKDWACFQGMRIKPEQKPRQPTPAVYHSEAKERRLQQNYKTNLDFIDQINGAQSSWQAGVYPEYEKFTHEDLIRRAGGKKSRLPHRPRPAPVTEETRLAAAQLPESFDWRKVMGLNFVSPVRNQEQCGSCYSFASMGMLEARLRVLTNNTQQVVLSPQEVVSCGKYSQGCEGGFPYLIAGKYAEDFGVVLEDCYPYEGKDSSCKDTSKCRRGYATNYRYIGGFYGGCNEELMKLELVTGGPIAVSFEVYKDFLHYKGGIYHYTGLSDPFNPFEITNHVVVVVGYGAEESTGEKYWIVKNSWGTKWGEEGFFRIMRGVDECGLESIAVATDPIPLMS</sequence>